<dbReference type="InterPro" id="IPR003807">
    <property type="entry name" value="DUF202"/>
</dbReference>
<feature type="domain" description="DUF202" evidence="7">
    <location>
        <begin position="14"/>
        <end position="79"/>
    </location>
</feature>
<evidence type="ECO:0000313" key="9">
    <source>
        <dbReference type="Proteomes" id="UP001500466"/>
    </source>
</evidence>
<proteinExistence type="predicted"/>
<feature type="transmembrane region" description="Helical" evidence="6">
    <location>
        <begin position="93"/>
        <end position="113"/>
    </location>
</feature>
<name>A0ABP9HS23_9ACTN</name>
<organism evidence="8 9">
    <name type="scientific">Yinghuangia aomiensis</name>
    <dbReference type="NCBI Taxonomy" id="676205"/>
    <lineage>
        <taxon>Bacteria</taxon>
        <taxon>Bacillati</taxon>
        <taxon>Actinomycetota</taxon>
        <taxon>Actinomycetes</taxon>
        <taxon>Kitasatosporales</taxon>
        <taxon>Streptomycetaceae</taxon>
        <taxon>Yinghuangia</taxon>
    </lineage>
</organism>
<evidence type="ECO:0000256" key="3">
    <source>
        <dbReference type="ARBA" id="ARBA00022989"/>
    </source>
</evidence>
<accession>A0ABP9HS23</accession>
<gene>
    <name evidence="8" type="ORF">GCM10023205_50040</name>
</gene>
<dbReference type="EMBL" id="BAABHS010000018">
    <property type="protein sequence ID" value="GAA4976776.1"/>
    <property type="molecule type" value="Genomic_DNA"/>
</dbReference>
<evidence type="ECO:0000256" key="4">
    <source>
        <dbReference type="ARBA" id="ARBA00023136"/>
    </source>
</evidence>
<dbReference type="RefSeq" id="WP_345677903.1">
    <property type="nucleotide sequence ID" value="NZ_BAABHS010000018.1"/>
</dbReference>
<dbReference type="Proteomes" id="UP001500466">
    <property type="component" value="Unassembled WGS sequence"/>
</dbReference>
<evidence type="ECO:0000259" key="7">
    <source>
        <dbReference type="Pfam" id="PF02656"/>
    </source>
</evidence>
<reference evidence="9" key="1">
    <citation type="journal article" date="2019" name="Int. J. Syst. Evol. Microbiol.">
        <title>The Global Catalogue of Microorganisms (GCM) 10K type strain sequencing project: providing services to taxonomists for standard genome sequencing and annotation.</title>
        <authorList>
            <consortium name="The Broad Institute Genomics Platform"/>
            <consortium name="The Broad Institute Genome Sequencing Center for Infectious Disease"/>
            <person name="Wu L."/>
            <person name="Ma J."/>
        </authorList>
    </citation>
    <scope>NUCLEOTIDE SEQUENCE [LARGE SCALE GENOMIC DNA]</scope>
    <source>
        <strain evidence="9">JCM 17986</strain>
    </source>
</reference>
<evidence type="ECO:0000256" key="2">
    <source>
        <dbReference type="ARBA" id="ARBA00022692"/>
    </source>
</evidence>
<evidence type="ECO:0000313" key="8">
    <source>
        <dbReference type="EMBL" id="GAA4976776.1"/>
    </source>
</evidence>
<evidence type="ECO:0000256" key="1">
    <source>
        <dbReference type="ARBA" id="ARBA00004127"/>
    </source>
</evidence>
<evidence type="ECO:0000256" key="6">
    <source>
        <dbReference type="SAM" id="Phobius"/>
    </source>
</evidence>
<comment type="caution">
    <text evidence="8">The sequence shown here is derived from an EMBL/GenBank/DDBJ whole genome shotgun (WGS) entry which is preliminary data.</text>
</comment>
<keyword evidence="2 6" id="KW-0812">Transmembrane</keyword>
<comment type="subcellular location">
    <subcellularLocation>
        <location evidence="1">Endomembrane system</location>
        <topology evidence="1">Multi-pass membrane protein</topology>
    </subcellularLocation>
</comment>
<keyword evidence="9" id="KW-1185">Reference proteome</keyword>
<feature type="transmembrane region" description="Helical" evidence="6">
    <location>
        <begin position="50"/>
        <end position="72"/>
    </location>
</feature>
<keyword evidence="4 6" id="KW-0472">Membrane</keyword>
<sequence length="115" mass="12014">MTSSAETASGPPRDPGLQPERTRLAWSRTSMAFFANGALMLHAGHQLDHWAWTIPGVLILVVGAGVYATGILRHRRVEAALRAGAPVAGTVPIQVTAAASIVVGIAGVVIMLFHP</sequence>
<dbReference type="Pfam" id="PF02656">
    <property type="entry name" value="DUF202"/>
    <property type="match status" value="1"/>
</dbReference>
<keyword evidence="3 6" id="KW-1133">Transmembrane helix</keyword>
<evidence type="ECO:0000256" key="5">
    <source>
        <dbReference type="SAM" id="MobiDB-lite"/>
    </source>
</evidence>
<feature type="region of interest" description="Disordered" evidence="5">
    <location>
        <begin position="1"/>
        <end position="20"/>
    </location>
</feature>
<protein>
    <recommendedName>
        <fullName evidence="7">DUF202 domain-containing protein</fullName>
    </recommendedName>
</protein>